<evidence type="ECO:0000256" key="3">
    <source>
        <dbReference type="ARBA" id="ARBA00022449"/>
    </source>
</evidence>
<evidence type="ECO:0000313" key="13">
    <source>
        <dbReference type="EMBL" id="WRY33930.1"/>
    </source>
</evidence>
<keyword evidence="8 10" id="KW-0472">Membrane</keyword>
<feature type="transmembrane region" description="Helical" evidence="10">
    <location>
        <begin position="105"/>
        <end position="125"/>
    </location>
</feature>
<feature type="transmembrane region" description="Helical" evidence="10">
    <location>
        <begin position="43"/>
        <end position="61"/>
    </location>
</feature>
<dbReference type="SUPFAM" id="SSF51735">
    <property type="entry name" value="NAD(P)-binding Rossmann-fold domains"/>
    <property type="match status" value="1"/>
</dbReference>
<dbReference type="InterPro" id="IPR006153">
    <property type="entry name" value="Cation/H_exchanger_TM"/>
</dbReference>
<protein>
    <submittedName>
        <fullName evidence="13">Sodium:proton antiporter</fullName>
    </submittedName>
</protein>
<evidence type="ECO:0000259" key="12">
    <source>
        <dbReference type="Pfam" id="PF02254"/>
    </source>
</evidence>
<keyword evidence="6 10" id="KW-1133">Transmembrane helix</keyword>
<dbReference type="Proteomes" id="UP001623290">
    <property type="component" value="Chromosome"/>
</dbReference>
<gene>
    <name evidence="13" type="ORF">RPE78_01165</name>
</gene>
<keyword evidence="5 10" id="KW-0812">Transmembrane</keyword>
<feature type="transmembrane region" description="Helical" evidence="10">
    <location>
        <begin position="235"/>
        <end position="252"/>
    </location>
</feature>
<evidence type="ECO:0000256" key="1">
    <source>
        <dbReference type="ARBA" id="ARBA00004651"/>
    </source>
</evidence>
<feature type="transmembrane region" description="Helical" evidence="10">
    <location>
        <begin position="288"/>
        <end position="308"/>
    </location>
</feature>
<dbReference type="EMBL" id="CP135443">
    <property type="protein sequence ID" value="WRY33930.1"/>
    <property type="molecule type" value="Genomic_DNA"/>
</dbReference>
<feature type="transmembrane region" description="Helical" evidence="10">
    <location>
        <begin position="172"/>
        <end position="191"/>
    </location>
</feature>
<evidence type="ECO:0000256" key="2">
    <source>
        <dbReference type="ARBA" id="ARBA00022448"/>
    </source>
</evidence>
<sequence>MAQEIATQAAHQAAGLGPVMAFALVGIVGVGAQWLAWRLRLPAIVFMLIAGVLVGPVTGLVDPMRDFGDLTGPLISLAVAVILFEGGMSLDLHRLGDARAGVMRLVLIGAPLGWLMSTLALRLAADLSWESAAVFGGIMIVTGPTVIAPLLRSARLARRPAQLLQWEAIVNDPIGALAAVLAYGVVLVFHADLALSKAALETGFGILFALVLGLAAGRATVWAFQGGRVPEFMKVPVLFVGLLMTFALADTILHESGLLAVTAMGLVIGNADLPAYTELRRFKEHATVLLVSGVFILLAASLDLSQLAMLDWRAAGFIIAVVGIARPATVLLSLMGTTIAWKERLFIALTGPRGVVLVAVAGLFGQRLADAGVEDGALIAPLAFLLVTVTVVLHGFTLAPLARFLGLADTDKPGVLIVGGSRFSTRLGEALQKADVPVLIADPNHQHLIRARAAGLKTFYGDILGEAAEDTIERLAYSNVLAVTDNDAYNTLVCTDLGAELGRAHVWQVARQKEDQRRHALPTQLGGQPFGGGRSFETFRDMEREGWSFRVTRLTEEFTLAQWRERRPMAVPILRISPRGEIGFVDNGEEMKADAGMRILALLPPDAGSPDAGSPDAGSEDPARQSVPEGGDRPDAPPGPVAPLP</sequence>
<dbReference type="Pfam" id="PF00999">
    <property type="entry name" value="Na_H_Exchanger"/>
    <property type="match status" value="1"/>
</dbReference>
<dbReference type="Gene3D" id="3.40.50.720">
    <property type="entry name" value="NAD(P)-binding Rossmann-like Domain"/>
    <property type="match status" value="1"/>
</dbReference>
<comment type="subcellular location">
    <subcellularLocation>
        <location evidence="1">Cell membrane</location>
        <topology evidence="1">Multi-pass membrane protein</topology>
    </subcellularLocation>
</comment>
<keyword evidence="14" id="KW-1185">Reference proteome</keyword>
<keyword evidence="4" id="KW-1003">Cell membrane</keyword>
<dbReference type="Gene3D" id="1.20.1530.20">
    <property type="match status" value="1"/>
</dbReference>
<keyword evidence="2" id="KW-0813">Transport</keyword>
<proteinExistence type="predicted"/>
<evidence type="ECO:0000256" key="8">
    <source>
        <dbReference type="ARBA" id="ARBA00023136"/>
    </source>
</evidence>
<evidence type="ECO:0000256" key="4">
    <source>
        <dbReference type="ARBA" id="ARBA00022475"/>
    </source>
</evidence>
<evidence type="ECO:0000256" key="6">
    <source>
        <dbReference type="ARBA" id="ARBA00022989"/>
    </source>
</evidence>
<name>A0ABZ1E1G1_9RHOB</name>
<feature type="transmembrane region" description="Helical" evidence="10">
    <location>
        <begin position="314"/>
        <end position="334"/>
    </location>
</feature>
<feature type="transmembrane region" description="Helical" evidence="10">
    <location>
        <begin position="258"/>
        <end position="276"/>
    </location>
</feature>
<feature type="transmembrane region" description="Helical" evidence="10">
    <location>
        <begin position="203"/>
        <end position="223"/>
    </location>
</feature>
<feature type="compositionally biased region" description="Pro residues" evidence="9">
    <location>
        <begin position="636"/>
        <end position="645"/>
    </location>
</feature>
<evidence type="ECO:0000313" key="14">
    <source>
        <dbReference type="Proteomes" id="UP001623290"/>
    </source>
</evidence>
<feature type="transmembrane region" description="Helical" evidence="10">
    <location>
        <begin position="377"/>
        <end position="402"/>
    </location>
</feature>
<feature type="transmembrane region" description="Helical" evidence="10">
    <location>
        <begin position="16"/>
        <end position="36"/>
    </location>
</feature>
<organism evidence="13 14">
    <name type="scientific">Thioclava litoralis</name>
    <dbReference type="NCBI Taxonomy" id="3076557"/>
    <lineage>
        <taxon>Bacteria</taxon>
        <taxon>Pseudomonadati</taxon>
        <taxon>Pseudomonadota</taxon>
        <taxon>Alphaproteobacteria</taxon>
        <taxon>Rhodobacterales</taxon>
        <taxon>Paracoccaceae</taxon>
        <taxon>Thioclava</taxon>
    </lineage>
</organism>
<dbReference type="PANTHER" id="PTHR32507">
    <property type="entry name" value="NA(+)/H(+) ANTIPORTER 1"/>
    <property type="match status" value="1"/>
</dbReference>
<dbReference type="Pfam" id="PF02254">
    <property type="entry name" value="TrkA_N"/>
    <property type="match status" value="1"/>
</dbReference>
<dbReference type="RefSeq" id="WP_406721002.1">
    <property type="nucleotide sequence ID" value="NZ_CP135443.1"/>
</dbReference>
<dbReference type="InterPro" id="IPR003148">
    <property type="entry name" value="RCK_N"/>
</dbReference>
<evidence type="ECO:0000256" key="5">
    <source>
        <dbReference type="ARBA" id="ARBA00022692"/>
    </source>
</evidence>
<evidence type="ECO:0000259" key="11">
    <source>
        <dbReference type="Pfam" id="PF00999"/>
    </source>
</evidence>
<evidence type="ECO:0000256" key="7">
    <source>
        <dbReference type="ARBA" id="ARBA00023065"/>
    </source>
</evidence>
<feature type="transmembrane region" description="Helical" evidence="10">
    <location>
        <begin position="131"/>
        <end position="151"/>
    </location>
</feature>
<feature type="transmembrane region" description="Helical" evidence="10">
    <location>
        <begin position="73"/>
        <end position="93"/>
    </location>
</feature>
<reference evidence="13 14" key="1">
    <citation type="submission" date="2023-09" db="EMBL/GenBank/DDBJ databases">
        <title>Thioclava shenzhenensis sp. nov., a multidrug resistant bacteria-antagonizing species isolated from coastal seawater.</title>
        <authorList>
            <person name="Long M."/>
        </authorList>
    </citation>
    <scope>NUCLEOTIDE SEQUENCE [LARGE SCALE GENOMIC DNA]</scope>
    <source>
        <strain evidence="13 14">FTW29</strain>
    </source>
</reference>
<dbReference type="InterPro" id="IPR038770">
    <property type="entry name" value="Na+/solute_symporter_sf"/>
</dbReference>
<keyword evidence="3" id="KW-0050">Antiport</keyword>
<keyword evidence="7" id="KW-0406">Ion transport</keyword>
<dbReference type="PANTHER" id="PTHR32507:SF0">
    <property type="entry name" value="NA(+)_H(+) ANTIPORTER 2-RELATED"/>
    <property type="match status" value="1"/>
</dbReference>
<accession>A0ABZ1E1G1</accession>
<feature type="domain" description="RCK N-terminal" evidence="12">
    <location>
        <begin position="415"/>
        <end position="516"/>
    </location>
</feature>
<evidence type="ECO:0000256" key="9">
    <source>
        <dbReference type="SAM" id="MobiDB-lite"/>
    </source>
</evidence>
<feature type="region of interest" description="Disordered" evidence="9">
    <location>
        <begin position="603"/>
        <end position="645"/>
    </location>
</feature>
<dbReference type="InterPro" id="IPR036291">
    <property type="entry name" value="NAD(P)-bd_dom_sf"/>
</dbReference>
<evidence type="ECO:0000256" key="10">
    <source>
        <dbReference type="SAM" id="Phobius"/>
    </source>
</evidence>
<feature type="domain" description="Cation/H+ exchanger transmembrane" evidence="11">
    <location>
        <begin position="34"/>
        <end position="402"/>
    </location>
</feature>